<evidence type="ECO:0000313" key="7">
    <source>
        <dbReference type="Proteomes" id="UP000656881"/>
    </source>
</evidence>
<organism evidence="6 7">
    <name type="scientific">Streptomyces lasiicapitis</name>
    <dbReference type="NCBI Taxonomy" id="1923961"/>
    <lineage>
        <taxon>Bacteria</taxon>
        <taxon>Bacillati</taxon>
        <taxon>Actinomycetota</taxon>
        <taxon>Actinomycetes</taxon>
        <taxon>Kitasatosporales</taxon>
        <taxon>Streptomycetaceae</taxon>
        <taxon>Streptomyces</taxon>
    </lineage>
</organism>
<keyword evidence="3" id="KW-0597">Phosphoprotein</keyword>
<dbReference type="InterPro" id="IPR025110">
    <property type="entry name" value="AMP-bd_C"/>
</dbReference>
<dbReference type="SUPFAM" id="SSF56801">
    <property type="entry name" value="Acetyl-CoA synthetase-like"/>
    <property type="match status" value="1"/>
</dbReference>
<dbReference type="Gene3D" id="3.40.50.1820">
    <property type="entry name" value="alpha/beta hydrolase"/>
    <property type="match status" value="1"/>
</dbReference>
<accession>A0ABQ2MNJ0</accession>
<dbReference type="RefSeq" id="WP_189176686.1">
    <property type="nucleotide sequence ID" value="NZ_BMNG01000016.1"/>
</dbReference>
<dbReference type="SUPFAM" id="SSF47336">
    <property type="entry name" value="ACP-like"/>
    <property type="match status" value="1"/>
</dbReference>
<proteinExistence type="predicted"/>
<evidence type="ECO:0000256" key="1">
    <source>
        <dbReference type="ARBA" id="ARBA00001957"/>
    </source>
</evidence>
<feature type="region of interest" description="Disordered" evidence="4">
    <location>
        <begin position="1046"/>
        <end position="1084"/>
    </location>
</feature>
<evidence type="ECO:0000256" key="2">
    <source>
        <dbReference type="ARBA" id="ARBA00022450"/>
    </source>
</evidence>
<feature type="compositionally biased region" description="Gly residues" evidence="4">
    <location>
        <begin position="138"/>
        <end position="149"/>
    </location>
</feature>
<dbReference type="InterPro" id="IPR000873">
    <property type="entry name" value="AMP-dep_synth/lig_dom"/>
</dbReference>
<comment type="cofactor">
    <cofactor evidence="1">
        <name>pantetheine 4'-phosphate</name>
        <dbReference type="ChEBI" id="CHEBI:47942"/>
    </cofactor>
</comment>
<dbReference type="PROSITE" id="PS50075">
    <property type="entry name" value="CARRIER"/>
    <property type="match status" value="1"/>
</dbReference>
<dbReference type="InterPro" id="IPR045851">
    <property type="entry name" value="AMP-bd_C_sf"/>
</dbReference>
<dbReference type="PANTHER" id="PTHR45527:SF1">
    <property type="entry name" value="FATTY ACID SYNTHASE"/>
    <property type="match status" value="1"/>
</dbReference>
<dbReference type="InterPro" id="IPR006162">
    <property type="entry name" value="Ppantetheine_attach_site"/>
</dbReference>
<dbReference type="PROSITE" id="PS00012">
    <property type="entry name" value="PHOSPHOPANTETHEINE"/>
    <property type="match status" value="1"/>
</dbReference>
<feature type="compositionally biased region" description="Low complexity" evidence="4">
    <location>
        <begin position="1054"/>
        <end position="1067"/>
    </location>
</feature>
<dbReference type="PROSITE" id="PS00455">
    <property type="entry name" value="AMP_BINDING"/>
    <property type="match status" value="1"/>
</dbReference>
<name>A0ABQ2MNJ0_9ACTN</name>
<dbReference type="SUPFAM" id="SSF52777">
    <property type="entry name" value="CoA-dependent acyltransferases"/>
    <property type="match status" value="2"/>
</dbReference>
<feature type="compositionally biased region" description="Basic and acidic residues" evidence="4">
    <location>
        <begin position="930"/>
        <end position="946"/>
    </location>
</feature>
<feature type="compositionally biased region" description="Low complexity" evidence="4">
    <location>
        <begin position="1"/>
        <end position="18"/>
    </location>
</feature>
<evidence type="ECO:0000259" key="5">
    <source>
        <dbReference type="PROSITE" id="PS50075"/>
    </source>
</evidence>
<evidence type="ECO:0000256" key="4">
    <source>
        <dbReference type="SAM" id="MobiDB-lite"/>
    </source>
</evidence>
<keyword evidence="7" id="KW-1185">Reference proteome</keyword>
<dbReference type="Pfam" id="PF13193">
    <property type="entry name" value="AMP-binding_C"/>
    <property type="match status" value="1"/>
</dbReference>
<dbReference type="InterPro" id="IPR023213">
    <property type="entry name" value="CAT-like_dom_sf"/>
</dbReference>
<dbReference type="Pfam" id="PF00550">
    <property type="entry name" value="PP-binding"/>
    <property type="match status" value="1"/>
</dbReference>
<dbReference type="Gene3D" id="3.30.559.30">
    <property type="entry name" value="Nonribosomal peptide synthetase, condensation domain"/>
    <property type="match status" value="1"/>
</dbReference>
<sequence length="1084" mass="111842">MNTATSTAATSTAAASAAETFRAGPHQHDATQDDTVTALVLEAPAAVSEARLAEAIETVTRRYEVLRSALVASPVGGPPTQRVYAGPEALEGEARPWSAAPAVGGRVELTASAHVLDAEGLLLLAGELARELTPEPEGGAGDPGSGPGEDGPLQYADIAEWLHDVLTDPEAAAARASQESAHAGFDEAGETVARLRSLSPGQSAADTEVTGTVEAPSGGASEVVRTVKLAGQYSGEETEALFLAAWLVVLHRFGGAQALAVRVRTGLREVPQLESALGPLSVWPALRHGFDAGQTLADVVSVVRAARAAQRENVELISDLSAVNGPLGFSYTRLPEQVDGWSVVSLSARGTGPGLRLDTVCRGDSAELRLDGAQAAGLGADVAGRLLDALVAVLEQGMREPWTRVVRAALGAPAVPLAAAATPTAVGWRDATLPDLVVRAAARAPEATAVRCGSRTLTYSRLLHRADHVAARLNVSPEGVVAVLVPDPVTRLVAQLAVLRAGGAYLVIDPDDPADRMSALLADASADVCLVTADTEPLLSDSGHTLVHVGQEDAGAGETADATTPLRGTPVDPDQLAYLLFTSGSTGRPKPVAVTHRNVVNYLGWLADTGLIGPDTVLPATAAPVFDASLKQLWGPLALGGTVVLPPVGEQPAETLAAALSGVETGIETGDDLAPRAGVTTVNTVPRLWDETLRSLEAADGASGPRERTLDVLLGGEALTADLVERTRRLLPGARLWNLYGPSETTANASAGIVTGGDRVSLGGPVGGTTLHVLDEAMAPVPRGVIGELYIGGAGVARGYAGRSGTTAERFLPDPFSGAAGARLYRTGDLVRLGADGQPEFCGRADGQLKVRGYRVEPGEIEAVLLRHPAVTAAVADARDDRLVAWVVPGPDGPPTVAQLRAHCATALPAYLVPAVFVSLDRIPATAQGKTDRRALPDPADGHLEQGGEFTAPRTPVEMVVAEIWRTVLGVTRVGAHDSFFALGGDSIRAMHTVARVRELMGTELPLQELLTAPTVADQANLLLAHDQDGSVRDFAEVFAVLDDAADADDTDDTPATADVADPADASTPPPIAGSTDDAPKEQS</sequence>
<dbReference type="EMBL" id="BMNG01000016">
    <property type="protein sequence ID" value="GGO54774.1"/>
    <property type="molecule type" value="Genomic_DNA"/>
</dbReference>
<evidence type="ECO:0000313" key="6">
    <source>
        <dbReference type="EMBL" id="GGO54774.1"/>
    </source>
</evidence>
<dbReference type="CDD" id="cd05930">
    <property type="entry name" value="A_NRPS"/>
    <property type="match status" value="1"/>
</dbReference>
<dbReference type="Gene3D" id="3.30.559.10">
    <property type="entry name" value="Chloramphenicol acetyltransferase-like domain"/>
    <property type="match status" value="1"/>
</dbReference>
<feature type="region of interest" description="Disordered" evidence="4">
    <location>
        <begin position="1"/>
        <end position="31"/>
    </location>
</feature>
<gene>
    <name evidence="6" type="ORF">GCM10012286_65330</name>
</gene>
<dbReference type="Pfam" id="PF00501">
    <property type="entry name" value="AMP-binding"/>
    <property type="match status" value="1"/>
</dbReference>
<dbReference type="InterPro" id="IPR020845">
    <property type="entry name" value="AMP-binding_CS"/>
</dbReference>
<keyword evidence="2" id="KW-0596">Phosphopantetheine</keyword>
<dbReference type="Gene3D" id="2.30.38.10">
    <property type="entry name" value="Luciferase, Domain 3"/>
    <property type="match status" value="1"/>
</dbReference>
<dbReference type="PANTHER" id="PTHR45527">
    <property type="entry name" value="NONRIBOSOMAL PEPTIDE SYNTHETASE"/>
    <property type="match status" value="1"/>
</dbReference>
<protein>
    <recommendedName>
        <fullName evidence="5">Carrier domain-containing protein</fullName>
    </recommendedName>
</protein>
<evidence type="ECO:0000256" key="3">
    <source>
        <dbReference type="ARBA" id="ARBA00022553"/>
    </source>
</evidence>
<reference evidence="7" key="1">
    <citation type="journal article" date="2019" name="Int. J. Syst. Evol. Microbiol.">
        <title>The Global Catalogue of Microorganisms (GCM) 10K type strain sequencing project: providing services to taxonomists for standard genome sequencing and annotation.</title>
        <authorList>
            <consortium name="The Broad Institute Genomics Platform"/>
            <consortium name="The Broad Institute Genome Sequencing Center for Infectious Disease"/>
            <person name="Wu L."/>
            <person name="Ma J."/>
        </authorList>
    </citation>
    <scope>NUCLEOTIDE SEQUENCE [LARGE SCALE GENOMIC DNA]</scope>
    <source>
        <strain evidence="7">CGMCC 4.7349</strain>
    </source>
</reference>
<dbReference type="Proteomes" id="UP000656881">
    <property type="component" value="Unassembled WGS sequence"/>
</dbReference>
<feature type="region of interest" description="Disordered" evidence="4">
    <location>
        <begin position="928"/>
        <end position="950"/>
    </location>
</feature>
<dbReference type="InterPro" id="IPR009081">
    <property type="entry name" value="PP-bd_ACP"/>
</dbReference>
<dbReference type="Gene3D" id="3.30.300.30">
    <property type="match status" value="1"/>
</dbReference>
<dbReference type="Gene3D" id="3.40.50.980">
    <property type="match status" value="2"/>
</dbReference>
<feature type="region of interest" description="Disordered" evidence="4">
    <location>
        <begin position="133"/>
        <end position="153"/>
    </location>
</feature>
<dbReference type="NCBIfam" id="TIGR01733">
    <property type="entry name" value="AA-adenyl-dom"/>
    <property type="match status" value="1"/>
</dbReference>
<feature type="domain" description="Carrier" evidence="5">
    <location>
        <begin position="952"/>
        <end position="1027"/>
    </location>
</feature>
<comment type="caution">
    <text evidence="6">The sequence shown here is derived from an EMBL/GenBank/DDBJ whole genome shotgun (WGS) entry which is preliminary data.</text>
</comment>
<dbReference type="InterPro" id="IPR010071">
    <property type="entry name" value="AA_adenyl_dom"/>
</dbReference>
<dbReference type="InterPro" id="IPR029058">
    <property type="entry name" value="AB_hydrolase_fold"/>
</dbReference>
<dbReference type="InterPro" id="IPR036736">
    <property type="entry name" value="ACP-like_sf"/>
</dbReference>